<comment type="caution">
    <text evidence="2">The sequence shown here is derived from an EMBL/GenBank/DDBJ whole genome shotgun (WGS) entry which is preliminary data.</text>
</comment>
<dbReference type="InterPro" id="IPR000182">
    <property type="entry name" value="GNAT_dom"/>
</dbReference>
<evidence type="ECO:0000313" key="3">
    <source>
        <dbReference type="Proteomes" id="UP000822993"/>
    </source>
</evidence>
<dbReference type="SUPFAM" id="SSF55729">
    <property type="entry name" value="Acyl-CoA N-acyltransferases (Nat)"/>
    <property type="match status" value="1"/>
</dbReference>
<proteinExistence type="predicted"/>
<dbReference type="InterPro" id="IPR016181">
    <property type="entry name" value="Acyl_CoA_acyltransferase"/>
</dbReference>
<dbReference type="GO" id="GO:0016747">
    <property type="term" value="F:acyltransferase activity, transferring groups other than amino-acyl groups"/>
    <property type="evidence" value="ECO:0007669"/>
    <property type="project" value="InterPro"/>
</dbReference>
<sequence length="151" mass="16725">MAGVHVESWRQTYRGLMRDAVLDDPDLLSTRRRFWQSVLIDERYASFRAAVAETDGDVVGIALAGPATEPDVTWDAQLYVLYLLEAFYGSGAGRRLMEAVLPIGGSAGLWVADPNPRAQAFYARQGFAPDGGMKAEDGVREVRMVRRETLM</sequence>
<dbReference type="CDD" id="cd04301">
    <property type="entry name" value="NAT_SF"/>
    <property type="match status" value="1"/>
</dbReference>
<reference evidence="2 3" key="1">
    <citation type="submission" date="2020-08" db="EMBL/GenBank/DDBJ databases">
        <title>A Genomic Blueprint of the Chicken Gut Microbiome.</title>
        <authorList>
            <person name="Gilroy R."/>
            <person name="Ravi A."/>
            <person name="Getino M."/>
            <person name="Pursley I."/>
            <person name="Horton D.L."/>
            <person name="Alikhan N.-F."/>
            <person name="Baker D."/>
            <person name="Gharbi K."/>
            <person name="Hall N."/>
            <person name="Watson M."/>
            <person name="Adriaenssens E.M."/>
            <person name="Foster-Nyarko E."/>
            <person name="Jarju S."/>
            <person name="Secka A."/>
            <person name="Antonio M."/>
            <person name="Oren A."/>
            <person name="Chaudhuri R."/>
            <person name="La Ragione R.M."/>
            <person name="Hildebrand F."/>
            <person name="Pallen M.J."/>
        </authorList>
    </citation>
    <scope>NUCLEOTIDE SEQUENCE [LARGE SCALE GENOMIC DNA]</scope>
    <source>
        <strain evidence="2 3">Sa1BUA8</strain>
    </source>
</reference>
<dbReference type="PROSITE" id="PS51186">
    <property type="entry name" value="GNAT"/>
    <property type="match status" value="1"/>
</dbReference>
<accession>A0A9D5UE29</accession>
<evidence type="ECO:0000259" key="1">
    <source>
        <dbReference type="PROSITE" id="PS51186"/>
    </source>
</evidence>
<dbReference type="Gene3D" id="3.40.630.30">
    <property type="match status" value="1"/>
</dbReference>
<keyword evidence="3" id="KW-1185">Reference proteome</keyword>
<dbReference type="AlphaFoldDB" id="A0A9D5UE29"/>
<dbReference type="EMBL" id="JACSPN010000040">
    <property type="protein sequence ID" value="MBE7702301.1"/>
    <property type="molecule type" value="Genomic_DNA"/>
</dbReference>
<feature type="domain" description="N-acetyltransferase" evidence="1">
    <location>
        <begin position="15"/>
        <end position="149"/>
    </location>
</feature>
<organism evidence="2 3">
    <name type="scientific">Oerskovia douganii</name>
    <dbReference type="NCBI Taxonomy" id="2762210"/>
    <lineage>
        <taxon>Bacteria</taxon>
        <taxon>Bacillati</taxon>
        <taxon>Actinomycetota</taxon>
        <taxon>Actinomycetes</taxon>
        <taxon>Micrococcales</taxon>
        <taxon>Cellulomonadaceae</taxon>
        <taxon>Oerskovia</taxon>
    </lineage>
</organism>
<evidence type="ECO:0000313" key="2">
    <source>
        <dbReference type="EMBL" id="MBE7702301.1"/>
    </source>
</evidence>
<protein>
    <submittedName>
        <fullName evidence="2">GNAT family N-acetyltransferase</fullName>
    </submittedName>
</protein>
<name>A0A9D5UE29_9CELL</name>
<dbReference type="Pfam" id="PF00583">
    <property type="entry name" value="Acetyltransf_1"/>
    <property type="match status" value="1"/>
</dbReference>
<gene>
    <name evidence="2" type="ORF">H9623_18575</name>
</gene>
<dbReference type="Proteomes" id="UP000822993">
    <property type="component" value="Unassembled WGS sequence"/>
</dbReference>